<keyword evidence="3" id="KW-1185">Reference proteome</keyword>
<dbReference type="Pfam" id="PF00563">
    <property type="entry name" value="EAL"/>
    <property type="match status" value="1"/>
</dbReference>
<accession>A0A5Q2QCI1</accession>
<dbReference type="InterPro" id="IPR043128">
    <property type="entry name" value="Rev_trsase/Diguanyl_cyclase"/>
</dbReference>
<dbReference type="CDD" id="cd01948">
    <property type="entry name" value="EAL"/>
    <property type="match status" value="1"/>
</dbReference>
<gene>
    <name evidence="2" type="ORF">GH975_05340</name>
</gene>
<dbReference type="PANTHER" id="PTHR33121">
    <property type="entry name" value="CYCLIC DI-GMP PHOSPHODIESTERASE PDEF"/>
    <property type="match status" value="1"/>
</dbReference>
<dbReference type="AlphaFoldDB" id="A0A5Q2QCI1"/>
<sequence>MQVYELIRLNEGSPAPMVLMDGDLLLDINLPMRQLIFPHADDIKISLSQLAQNLPELRSAMRSGENYWQCKTAINGTYWGMNLVHFQKTNGQPGDLSVISLLPLLWRGAPMGVSGHWLIQEPGGHQIGRYPMLINAESMRVSAPPTSLEALGLDHDITVAELVDQLRGHDRESFSGTLDAIRTESWRESELLDLQLFNPQREEWVRFEVRLVRLPRAANERWIAIQFHPVSDDPVNSQGQQTAIRGRVGSGSLVVAEILRYQDFLDVHGSEKAEALQSQIRAIFNRNLGEKDRMWLGAGNQFVVWFAGDTRGRRSEEFWVGVQRELERSLVFRDINQRFRIRGGYARAVNPESRAEHLIERAQTGLFNAAAGELSRADAGSSRSKDDAKNVRRRQAQLFSDFDEGRYSMIYQPISHPHDLKDPVGIEALSRSVSKSGEQFNGGEIVDAAVRHDFVKEWTLWGLDRLQADVSDWLMARHDRFVTFNVMPAIVVDQRNSSWFLERLAGMPERFRARLNLEITEQAIGHVINGDMISKIRDLGVAIYLDDFGAGESNLYRLIDIKPEAIKLDRFLIELMSEQYQQQDVLKQVIQLARSVSPRIIAEGIETQAQLDMVTDMGVDLVQGYFVGRQMDLTIPLSS</sequence>
<dbReference type="Proteomes" id="UP000388235">
    <property type="component" value="Chromosome"/>
</dbReference>
<dbReference type="PANTHER" id="PTHR33121:SF79">
    <property type="entry name" value="CYCLIC DI-GMP PHOSPHODIESTERASE PDED-RELATED"/>
    <property type="match status" value="1"/>
</dbReference>
<proteinExistence type="predicted"/>
<evidence type="ECO:0000313" key="2">
    <source>
        <dbReference type="EMBL" id="QGG80031.1"/>
    </source>
</evidence>
<dbReference type="Gene3D" id="3.20.20.450">
    <property type="entry name" value="EAL domain"/>
    <property type="match status" value="1"/>
</dbReference>
<reference evidence="2 3" key="1">
    <citation type="submission" date="2019-11" db="EMBL/GenBank/DDBJ databases">
        <authorList>
            <person name="Khan S.A."/>
            <person name="Jeon C.O."/>
            <person name="Chun B.H."/>
        </authorList>
    </citation>
    <scope>NUCLEOTIDE SEQUENCE [LARGE SCALE GENOMIC DNA]</scope>
    <source>
        <strain evidence="2 3">IMCC 1097</strain>
    </source>
</reference>
<dbReference type="RefSeq" id="WP_153713535.1">
    <property type="nucleotide sequence ID" value="NZ_CP045871.1"/>
</dbReference>
<protein>
    <submittedName>
        <fullName evidence="2">EAL domain-containing protein</fullName>
    </submittedName>
</protein>
<dbReference type="EMBL" id="CP045871">
    <property type="protein sequence ID" value="QGG80031.1"/>
    <property type="molecule type" value="Genomic_DNA"/>
</dbReference>
<name>A0A5Q2QCI1_9GAMM</name>
<dbReference type="Gene3D" id="3.30.70.270">
    <property type="match status" value="1"/>
</dbReference>
<dbReference type="KEGG" id="llp:GH975_05340"/>
<evidence type="ECO:0000259" key="1">
    <source>
        <dbReference type="PROSITE" id="PS50883"/>
    </source>
</evidence>
<dbReference type="InterPro" id="IPR035919">
    <property type="entry name" value="EAL_sf"/>
</dbReference>
<dbReference type="SMART" id="SM00052">
    <property type="entry name" value="EAL"/>
    <property type="match status" value="1"/>
</dbReference>
<dbReference type="SUPFAM" id="SSF141868">
    <property type="entry name" value="EAL domain-like"/>
    <property type="match status" value="1"/>
</dbReference>
<feature type="domain" description="EAL" evidence="1">
    <location>
        <begin position="391"/>
        <end position="639"/>
    </location>
</feature>
<dbReference type="OrthoDB" id="9812358at2"/>
<dbReference type="InterPro" id="IPR001633">
    <property type="entry name" value="EAL_dom"/>
</dbReference>
<evidence type="ECO:0000313" key="3">
    <source>
        <dbReference type="Proteomes" id="UP000388235"/>
    </source>
</evidence>
<organism evidence="2 3">
    <name type="scientific">Litorivicinus lipolyticus</name>
    <dbReference type="NCBI Taxonomy" id="418701"/>
    <lineage>
        <taxon>Bacteria</taxon>
        <taxon>Pseudomonadati</taxon>
        <taxon>Pseudomonadota</taxon>
        <taxon>Gammaproteobacteria</taxon>
        <taxon>Oceanospirillales</taxon>
        <taxon>Litorivicinaceae</taxon>
        <taxon>Litorivicinus</taxon>
    </lineage>
</organism>
<dbReference type="PROSITE" id="PS50883">
    <property type="entry name" value="EAL"/>
    <property type="match status" value="1"/>
</dbReference>
<dbReference type="GO" id="GO:0071111">
    <property type="term" value="F:cyclic-guanylate-specific phosphodiesterase activity"/>
    <property type="evidence" value="ECO:0007669"/>
    <property type="project" value="InterPro"/>
</dbReference>
<dbReference type="InterPro" id="IPR050706">
    <property type="entry name" value="Cyclic-di-GMP_PDE-like"/>
</dbReference>